<sequence length="337" mass="39190">MSGLIKDNLDNLTILVIEDNIGDFVLIEDYLLDQFQNIKVIHNYDYKSAVELLQNSPENISLILMDLNLPELGGLSLINSMLSHNFEIPIIILTGYTDLEMAKKSLQMGFYDYLVKDEINPVILHKTITFTLNRSSFINQLEHEKQNYENLFNFNPQPTWLLDSKSLKILNANLAAQLKYGLSHHNFLKMHFTQLHPSVEEQMVRNNLIKRDKEFPRNNFTHILSDGKEINVNIYFREINSEGYSRLIVQTNDISETLKHISTIEVQNAKLRNIAWTQSHVVRAPISRILGIINLLEEEKENQEEFMFWMSQLKISTNEMDQIVKNIVSDSSSFEEE</sequence>
<keyword evidence="4" id="KW-1185">Reference proteome</keyword>
<proteinExistence type="predicted"/>
<dbReference type="Gene3D" id="3.40.50.2300">
    <property type="match status" value="1"/>
</dbReference>
<dbReference type="SUPFAM" id="SSF52172">
    <property type="entry name" value="CheY-like"/>
    <property type="match status" value="1"/>
</dbReference>
<evidence type="ECO:0000259" key="2">
    <source>
        <dbReference type="PROSITE" id="PS50110"/>
    </source>
</evidence>
<dbReference type="InterPro" id="IPR035965">
    <property type="entry name" value="PAS-like_dom_sf"/>
</dbReference>
<protein>
    <submittedName>
        <fullName evidence="3">Response regulator</fullName>
    </submittedName>
</protein>
<organism evidence="3 4">
    <name type="scientific">Flavobacterium kayseriense</name>
    <dbReference type="NCBI Taxonomy" id="2764714"/>
    <lineage>
        <taxon>Bacteria</taxon>
        <taxon>Pseudomonadati</taxon>
        <taxon>Bacteroidota</taxon>
        <taxon>Flavobacteriia</taxon>
        <taxon>Flavobacteriales</taxon>
        <taxon>Flavobacteriaceae</taxon>
        <taxon>Flavobacterium</taxon>
    </lineage>
</organism>
<dbReference type="PROSITE" id="PS50110">
    <property type="entry name" value="RESPONSE_REGULATORY"/>
    <property type="match status" value="1"/>
</dbReference>
<dbReference type="InterPro" id="IPR051271">
    <property type="entry name" value="2C-system_Tx_regulators"/>
</dbReference>
<keyword evidence="1" id="KW-0597">Phosphoprotein</keyword>
<dbReference type="Proteomes" id="UP000629963">
    <property type="component" value="Unassembled WGS sequence"/>
</dbReference>
<dbReference type="Gene3D" id="3.30.450.20">
    <property type="entry name" value="PAS domain"/>
    <property type="match status" value="1"/>
</dbReference>
<dbReference type="InterPro" id="IPR001789">
    <property type="entry name" value="Sig_transdc_resp-reg_receiver"/>
</dbReference>
<dbReference type="SUPFAM" id="SSF55785">
    <property type="entry name" value="PYP-like sensor domain (PAS domain)"/>
    <property type="match status" value="1"/>
</dbReference>
<accession>A0ABR7J8P5</accession>
<feature type="domain" description="Response regulatory" evidence="2">
    <location>
        <begin position="13"/>
        <end position="131"/>
    </location>
</feature>
<dbReference type="EMBL" id="JACRUJ010000003">
    <property type="protein sequence ID" value="MBC5841888.1"/>
    <property type="molecule type" value="Genomic_DNA"/>
</dbReference>
<dbReference type="NCBIfam" id="TIGR00229">
    <property type="entry name" value="sensory_box"/>
    <property type="match status" value="1"/>
</dbReference>
<reference evidence="3 4" key="1">
    <citation type="submission" date="2020-08" db="EMBL/GenBank/DDBJ databases">
        <title>Description of novel Flavobacterium F-380 isolate.</title>
        <authorList>
            <person name="Saticioglu I.B."/>
            <person name="Duman M."/>
            <person name="Altun S."/>
        </authorList>
    </citation>
    <scope>NUCLEOTIDE SEQUENCE [LARGE SCALE GENOMIC DNA]</scope>
    <source>
        <strain evidence="3 4">F-380</strain>
    </source>
</reference>
<gene>
    <name evidence="3" type="ORF">H8R23_10765</name>
</gene>
<dbReference type="Pfam" id="PF00072">
    <property type="entry name" value="Response_reg"/>
    <property type="match status" value="1"/>
</dbReference>
<evidence type="ECO:0000313" key="4">
    <source>
        <dbReference type="Proteomes" id="UP000629963"/>
    </source>
</evidence>
<dbReference type="InterPro" id="IPR011006">
    <property type="entry name" value="CheY-like_superfamily"/>
</dbReference>
<dbReference type="PANTHER" id="PTHR45526">
    <property type="entry name" value="TRANSCRIPTIONAL REGULATORY PROTEIN DPIA"/>
    <property type="match status" value="1"/>
</dbReference>
<dbReference type="PANTHER" id="PTHR45526:SF1">
    <property type="entry name" value="TRANSCRIPTIONAL REGULATORY PROTEIN DCUR-RELATED"/>
    <property type="match status" value="1"/>
</dbReference>
<dbReference type="CDD" id="cd00156">
    <property type="entry name" value="REC"/>
    <property type="match status" value="1"/>
</dbReference>
<feature type="modified residue" description="4-aspartylphosphate" evidence="1">
    <location>
        <position position="66"/>
    </location>
</feature>
<evidence type="ECO:0000313" key="3">
    <source>
        <dbReference type="EMBL" id="MBC5841888.1"/>
    </source>
</evidence>
<dbReference type="InterPro" id="IPR000014">
    <property type="entry name" value="PAS"/>
</dbReference>
<dbReference type="RefSeq" id="WP_187010384.1">
    <property type="nucleotide sequence ID" value="NZ_JACRUI010000003.1"/>
</dbReference>
<evidence type="ECO:0000256" key="1">
    <source>
        <dbReference type="PROSITE-ProRule" id="PRU00169"/>
    </source>
</evidence>
<dbReference type="SMART" id="SM00448">
    <property type="entry name" value="REC"/>
    <property type="match status" value="1"/>
</dbReference>
<name>A0ABR7J8P5_9FLAO</name>
<comment type="caution">
    <text evidence="3">The sequence shown here is derived from an EMBL/GenBank/DDBJ whole genome shotgun (WGS) entry which is preliminary data.</text>
</comment>